<comment type="similarity">
    <text evidence="4">Belongs to the adenylate kinase family.</text>
</comment>
<accession>A0A4Q4N0C3</accession>
<evidence type="ECO:0000256" key="2">
    <source>
        <dbReference type="ARBA" id="ARBA00022741"/>
    </source>
</evidence>
<dbReference type="PANTHER" id="PTHR23359">
    <property type="entry name" value="NUCLEOTIDE KINASE"/>
    <property type="match status" value="1"/>
</dbReference>
<dbReference type="InterPro" id="IPR027417">
    <property type="entry name" value="P-loop_NTPase"/>
</dbReference>
<dbReference type="InterPro" id="IPR000850">
    <property type="entry name" value="Adenylat/UMP-CMP_kin"/>
</dbReference>
<comment type="caution">
    <text evidence="5">The sequence shown here is derived from an EMBL/GenBank/DDBJ whole genome shotgun (WGS) entry which is preliminary data.</text>
</comment>
<dbReference type="SUPFAM" id="SSF52540">
    <property type="entry name" value="P-loop containing nucleoside triphosphate hydrolases"/>
    <property type="match status" value="1"/>
</dbReference>
<dbReference type="GO" id="GO:0050333">
    <property type="term" value="F:thiamine triphosphate phosphatase activity"/>
    <property type="evidence" value="ECO:0007669"/>
    <property type="project" value="InterPro"/>
</dbReference>
<dbReference type="SUPFAM" id="SSF55154">
    <property type="entry name" value="CYTH-like phosphatases"/>
    <property type="match status" value="1"/>
</dbReference>
<dbReference type="VEuPathDB" id="FungiDB:CC77DRAFT_987803"/>
<dbReference type="Gene3D" id="2.40.320.10">
    <property type="entry name" value="Hypothetical Protein Pfu-838710-001"/>
    <property type="match status" value="1"/>
</dbReference>
<dbReference type="CDD" id="cd01428">
    <property type="entry name" value="ADK"/>
    <property type="match status" value="1"/>
</dbReference>
<dbReference type="HAMAP" id="MF_00235">
    <property type="entry name" value="Adenylate_kinase_Adk"/>
    <property type="match status" value="1"/>
</dbReference>
<dbReference type="GO" id="GO:0006772">
    <property type="term" value="P:thiamine metabolic process"/>
    <property type="evidence" value="ECO:0007669"/>
    <property type="project" value="InterPro"/>
</dbReference>
<keyword evidence="2" id="KW-0547">Nucleotide-binding</keyword>
<dbReference type="InterPro" id="IPR012177">
    <property type="entry name" value="ThTPase_euk"/>
</dbReference>
<dbReference type="GO" id="GO:0019205">
    <property type="term" value="F:nucleobase-containing compound kinase activity"/>
    <property type="evidence" value="ECO:0007669"/>
    <property type="project" value="InterPro"/>
</dbReference>
<dbReference type="CDD" id="cd07758">
    <property type="entry name" value="ThTPase"/>
    <property type="match status" value="1"/>
</dbReference>
<evidence type="ECO:0000256" key="1">
    <source>
        <dbReference type="ARBA" id="ARBA00022679"/>
    </source>
</evidence>
<keyword evidence="1 4" id="KW-0808">Transferase</keyword>
<dbReference type="GO" id="GO:0006139">
    <property type="term" value="P:nucleobase-containing compound metabolic process"/>
    <property type="evidence" value="ECO:0007669"/>
    <property type="project" value="InterPro"/>
</dbReference>
<keyword evidence="3 4" id="KW-0418">Kinase</keyword>
<proteinExistence type="inferred from homology"/>
<name>A0A4Q4N0C3_ALTAL</name>
<evidence type="ECO:0000313" key="5">
    <source>
        <dbReference type="EMBL" id="RYN62673.1"/>
    </source>
</evidence>
<evidence type="ECO:0000256" key="4">
    <source>
        <dbReference type="RuleBase" id="RU003330"/>
    </source>
</evidence>
<organism evidence="5 6">
    <name type="scientific">Alternaria alternata</name>
    <name type="common">Alternaria rot fungus</name>
    <name type="synonym">Torula alternata</name>
    <dbReference type="NCBI Taxonomy" id="5599"/>
    <lineage>
        <taxon>Eukaryota</taxon>
        <taxon>Fungi</taxon>
        <taxon>Dikarya</taxon>
        <taxon>Ascomycota</taxon>
        <taxon>Pezizomycotina</taxon>
        <taxon>Dothideomycetes</taxon>
        <taxon>Pleosporomycetidae</taxon>
        <taxon>Pleosporales</taxon>
        <taxon>Pleosporineae</taxon>
        <taxon>Pleosporaceae</taxon>
        <taxon>Alternaria</taxon>
        <taxon>Alternaria sect. Alternaria</taxon>
        <taxon>Alternaria alternata complex</taxon>
    </lineage>
</organism>
<dbReference type="InterPro" id="IPR033469">
    <property type="entry name" value="CYTH-like_dom_sf"/>
</dbReference>
<reference evidence="6" key="1">
    <citation type="journal article" date="2019" name="bioRxiv">
        <title>Genomics, evolutionary history and diagnostics of the Alternaria alternata species group including apple and Asian pear pathotypes.</title>
        <authorList>
            <person name="Armitage A.D."/>
            <person name="Cockerton H.M."/>
            <person name="Sreenivasaprasad S."/>
            <person name="Woodhall J.W."/>
            <person name="Lane C.R."/>
            <person name="Harrison R.J."/>
            <person name="Clarkson J.P."/>
        </authorList>
    </citation>
    <scope>NUCLEOTIDE SEQUENCE [LARGE SCALE GENOMIC DNA]</scope>
    <source>
        <strain evidence="6">FERA 1177</strain>
    </source>
</reference>
<evidence type="ECO:0000313" key="6">
    <source>
        <dbReference type="Proteomes" id="UP000291422"/>
    </source>
</evidence>
<dbReference type="PRINTS" id="PR00094">
    <property type="entry name" value="ADENYLTKNASE"/>
</dbReference>
<dbReference type="Proteomes" id="UP000291422">
    <property type="component" value="Unassembled WGS sequence"/>
</dbReference>
<gene>
    <name evidence="5" type="ORF">AA0117_g12911</name>
</gene>
<sequence length="440" mass="50527">MEVTAKTIVFVIGAPGSGKGTLCRRLSDEYAFYHVSVGDTLRRLASDSRMDRVTTSRVQRGELISTEVLIDILQDSIKDSICSSYDLILIDGMPRQLDQAMPVEKKIGTPALVLFFNCREEVAKNRFLTRKLPGRERDDAAIFQKRYDEFATENSKILKMYQERDLLIEVDTNDETEISYKALVDRLNNTRLASYFARMRESQYNHPAFHSCFASFSLRPVTKASTVFMFPKAVSRTFRLEVERKFCGLAVTDLAHHVWNPPFRTIQSQGQRVFNDTYFDRAGRLAAAGVWVRLRNGQWEAKVRKGGDFQNSRFEELSDPRKIGKQVQAITRQVCNERESFGLDRIANMSTTRTTWLADKRFTIVLDRMDFGHEVGEVELQSEVHLAYTGQALEDHKQRAMQQMDQEIVAFMQRYRWAFAAGVPIGKLTAYFERKAAGEL</sequence>
<evidence type="ECO:0000256" key="3">
    <source>
        <dbReference type="ARBA" id="ARBA00022777"/>
    </source>
</evidence>
<dbReference type="EMBL" id="PDXD01000098">
    <property type="protein sequence ID" value="RYN62673.1"/>
    <property type="molecule type" value="Genomic_DNA"/>
</dbReference>
<dbReference type="Pfam" id="PF00406">
    <property type="entry name" value="ADK"/>
    <property type="match status" value="1"/>
</dbReference>
<dbReference type="AlphaFoldDB" id="A0A4Q4N0C3"/>
<protein>
    <submittedName>
        <fullName evidence="5">Uncharacterized protein</fullName>
    </submittedName>
</protein>
<dbReference type="GO" id="GO:0005524">
    <property type="term" value="F:ATP binding"/>
    <property type="evidence" value="ECO:0007669"/>
    <property type="project" value="InterPro"/>
</dbReference>
<dbReference type="Gene3D" id="3.40.50.300">
    <property type="entry name" value="P-loop containing nucleotide triphosphate hydrolases"/>
    <property type="match status" value="1"/>
</dbReference>